<evidence type="ECO:0000313" key="4">
    <source>
        <dbReference type="Proteomes" id="UP000238206"/>
    </source>
</evidence>
<protein>
    <submittedName>
        <fullName evidence="3">Universal stress protein</fullName>
    </submittedName>
</protein>
<comment type="similarity">
    <text evidence="1">Belongs to the universal stress protein A family.</text>
</comment>
<dbReference type="Proteomes" id="UP000238206">
    <property type="component" value="Unassembled WGS sequence"/>
</dbReference>
<evidence type="ECO:0000313" key="3">
    <source>
        <dbReference type="EMBL" id="PQP17495.1"/>
    </source>
</evidence>
<dbReference type="PANTHER" id="PTHR46268:SF6">
    <property type="entry name" value="UNIVERSAL STRESS PROTEIN UP12"/>
    <property type="match status" value="1"/>
</dbReference>
<reference evidence="3 4" key="1">
    <citation type="submission" date="2018-02" db="EMBL/GenBank/DDBJ databases">
        <title>Draft genome sequencing of Burkholderia cepacia Y14-15.</title>
        <authorList>
            <person name="Zheng B.-X."/>
        </authorList>
    </citation>
    <scope>NUCLEOTIDE SEQUENCE [LARGE SCALE GENOMIC DNA]</scope>
    <source>
        <strain evidence="3 4">Y14-15</strain>
    </source>
</reference>
<sequence length="316" mass="33748">MSTSTSTFQAGAPLQRVLIAIDGSVASDRAVAYAQHIVPPNASVHIVSIAENPRTLVPLGSQATAFLEAARNELLKDASDSVSRAKNEMQRDDIDIETEVIDLSKHGGDIVRALIESTEAQQADLLIVGAHQHHGLRRWIEGTVSGPLARLVRCPLLIVPESFVSAAEHLPQRILFAVDGSPLALDALRVGLQFSRPDTELRAIYVQDRAVSLGDFVPVETIEGALINEGNQALQEATTVLDGVTAHSQSQLLQTDRTGSDVSQVIVHEAAEWNADMIVMGTHGRRGIAGWVVGSVAGRVARITKTPVLLVNARGA</sequence>
<dbReference type="InterPro" id="IPR014729">
    <property type="entry name" value="Rossmann-like_a/b/a_fold"/>
</dbReference>
<dbReference type="SUPFAM" id="SSF52402">
    <property type="entry name" value="Adenine nucleotide alpha hydrolases-like"/>
    <property type="match status" value="2"/>
</dbReference>
<name>A0A2S8IRY6_BURCE</name>
<dbReference type="PRINTS" id="PR01438">
    <property type="entry name" value="UNVRSLSTRESS"/>
</dbReference>
<evidence type="ECO:0000256" key="1">
    <source>
        <dbReference type="ARBA" id="ARBA00008791"/>
    </source>
</evidence>
<proteinExistence type="inferred from homology"/>
<accession>A0A2S8IRY6</accession>
<dbReference type="InterPro" id="IPR006016">
    <property type="entry name" value="UspA"/>
</dbReference>
<dbReference type="EMBL" id="PUIQ01000019">
    <property type="protein sequence ID" value="PQP17495.1"/>
    <property type="molecule type" value="Genomic_DNA"/>
</dbReference>
<feature type="domain" description="UspA" evidence="2">
    <location>
        <begin position="172"/>
        <end position="311"/>
    </location>
</feature>
<dbReference type="Pfam" id="PF00582">
    <property type="entry name" value="Usp"/>
    <property type="match status" value="2"/>
</dbReference>
<dbReference type="PANTHER" id="PTHR46268">
    <property type="entry name" value="STRESS RESPONSE PROTEIN NHAX"/>
    <property type="match status" value="1"/>
</dbReference>
<comment type="caution">
    <text evidence="3">The sequence shown here is derived from an EMBL/GenBank/DDBJ whole genome shotgun (WGS) entry which is preliminary data.</text>
</comment>
<dbReference type="CDD" id="cd00293">
    <property type="entry name" value="USP-like"/>
    <property type="match status" value="2"/>
</dbReference>
<dbReference type="Gene3D" id="3.40.50.620">
    <property type="entry name" value="HUPs"/>
    <property type="match status" value="2"/>
</dbReference>
<organism evidence="3 4">
    <name type="scientific">Burkholderia cepacia</name>
    <name type="common">Pseudomonas cepacia</name>
    <dbReference type="NCBI Taxonomy" id="292"/>
    <lineage>
        <taxon>Bacteria</taxon>
        <taxon>Pseudomonadati</taxon>
        <taxon>Pseudomonadota</taxon>
        <taxon>Betaproteobacteria</taxon>
        <taxon>Burkholderiales</taxon>
        <taxon>Burkholderiaceae</taxon>
        <taxon>Burkholderia</taxon>
        <taxon>Burkholderia cepacia complex</taxon>
    </lineage>
</organism>
<evidence type="ECO:0000259" key="2">
    <source>
        <dbReference type="Pfam" id="PF00582"/>
    </source>
</evidence>
<feature type="domain" description="UspA" evidence="2">
    <location>
        <begin position="15"/>
        <end position="160"/>
    </location>
</feature>
<dbReference type="RefSeq" id="WP_105391355.1">
    <property type="nucleotide sequence ID" value="NZ_PUIQ01000019.1"/>
</dbReference>
<dbReference type="InterPro" id="IPR006015">
    <property type="entry name" value="Universal_stress_UspA"/>
</dbReference>
<dbReference type="AlphaFoldDB" id="A0A2S8IRY6"/>
<gene>
    <name evidence="3" type="ORF">C5615_16810</name>
</gene>